<dbReference type="Proteomes" id="UP000190777">
    <property type="component" value="Unassembled WGS sequence"/>
</dbReference>
<dbReference type="EMBL" id="MXAP01000195">
    <property type="protein sequence ID" value="OPH33102.1"/>
    <property type="molecule type" value="Genomic_DNA"/>
</dbReference>
<dbReference type="AlphaFoldDB" id="A0A378QV15"/>
<proteinExistence type="predicted"/>
<organism evidence="2 4">
    <name type="scientific">Moraxella equi</name>
    <dbReference type="NCBI Taxonomy" id="60442"/>
    <lineage>
        <taxon>Bacteria</taxon>
        <taxon>Pseudomonadati</taxon>
        <taxon>Pseudomonadota</taxon>
        <taxon>Gammaproteobacteria</taxon>
        <taxon>Moraxellales</taxon>
        <taxon>Moraxellaceae</taxon>
        <taxon>Moraxella</taxon>
    </lineage>
</organism>
<dbReference type="RefSeq" id="WP_079326775.1">
    <property type="nucleotide sequence ID" value="NZ_MXAP01000195.1"/>
</dbReference>
<reference evidence="1 3" key="1">
    <citation type="submission" date="2017-03" db="EMBL/GenBank/DDBJ databases">
        <title>Draft genome sequence of Moraxella equi CCUG 4950T type strain.</title>
        <authorList>
            <person name="Salva-Serra F."/>
            <person name="Engstrom-Jakobsson H."/>
            <person name="Thorell K."/>
            <person name="Jaen-Luchoro D."/>
            <person name="Gonzales-Siles L."/>
            <person name="Karlsson R."/>
            <person name="Yazdan S."/>
            <person name="Boulund F."/>
            <person name="Johnning A."/>
            <person name="Engstrand L."/>
            <person name="Kristiansson E."/>
            <person name="Moore E."/>
        </authorList>
    </citation>
    <scope>NUCLEOTIDE SEQUENCE [LARGE SCALE GENOMIC DNA]</scope>
    <source>
        <strain evidence="1 3">CCUG 4950</strain>
    </source>
</reference>
<keyword evidence="3" id="KW-1185">Reference proteome</keyword>
<dbReference type="EMBL" id="UGQF01000001">
    <property type="protein sequence ID" value="STZ04292.1"/>
    <property type="molecule type" value="Genomic_DNA"/>
</dbReference>
<sequence>MVAHFDISDVINGFSGRMLFAINTGTFAITNHARAVGVSVLIALSITDVFGSGVVNLPTKN</sequence>
<name>A0A378QV15_9GAMM</name>
<reference evidence="2 4" key="2">
    <citation type="submission" date="2018-06" db="EMBL/GenBank/DDBJ databases">
        <authorList>
            <consortium name="Pathogen Informatics"/>
            <person name="Doyle S."/>
        </authorList>
    </citation>
    <scope>NUCLEOTIDE SEQUENCE [LARGE SCALE GENOMIC DNA]</scope>
    <source>
        <strain evidence="2 4">NCTC11012</strain>
    </source>
</reference>
<evidence type="ECO:0000313" key="2">
    <source>
        <dbReference type="EMBL" id="STZ04292.1"/>
    </source>
</evidence>
<protein>
    <submittedName>
        <fullName evidence="2">Uncharacterized protein</fullName>
    </submittedName>
</protein>
<dbReference type="Proteomes" id="UP000254618">
    <property type="component" value="Unassembled WGS sequence"/>
</dbReference>
<gene>
    <name evidence="1" type="ORF">B5J93_13200</name>
    <name evidence="2" type="ORF">NCTC11012_02562</name>
</gene>
<evidence type="ECO:0000313" key="3">
    <source>
        <dbReference type="Proteomes" id="UP000190777"/>
    </source>
</evidence>
<accession>A0A378QV15</accession>
<evidence type="ECO:0000313" key="4">
    <source>
        <dbReference type="Proteomes" id="UP000254618"/>
    </source>
</evidence>
<evidence type="ECO:0000313" key="1">
    <source>
        <dbReference type="EMBL" id="OPH33102.1"/>
    </source>
</evidence>